<dbReference type="EMBL" id="CAJJDP010000112">
    <property type="protein sequence ID" value="CAD8196560.1"/>
    <property type="molecule type" value="Genomic_DNA"/>
</dbReference>
<comment type="caution">
    <text evidence="1">The sequence shown here is derived from an EMBL/GenBank/DDBJ whole genome shotgun (WGS) entry which is preliminary data.</text>
</comment>
<dbReference type="OrthoDB" id="302368at2759"/>
<dbReference type="AlphaFoldDB" id="A0A8S1X699"/>
<dbReference type="Proteomes" id="UP000683925">
    <property type="component" value="Unassembled WGS sequence"/>
</dbReference>
<gene>
    <name evidence="1" type="ORF">POCTA_138.1.T1120064</name>
</gene>
<evidence type="ECO:0000313" key="2">
    <source>
        <dbReference type="Proteomes" id="UP000683925"/>
    </source>
</evidence>
<dbReference type="OMA" id="FEYKAYE"/>
<sequence>MNQFEYKAYEVYQGNLLIDYWAYKEKDDSYPKVEIKKINKKLKKMQIKGSKRKKKEKDQIIDKIVALCI</sequence>
<protein>
    <submittedName>
        <fullName evidence="1">Uncharacterized protein</fullName>
    </submittedName>
</protein>
<proteinExistence type="predicted"/>
<name>A0A8S1X699_PAROT</name>
<organism evidence="1 2">
    <name type="scientific">Paramecium octaurelia</name>
    <dbReference type="NCBI Taxonomy" id="43137"/>
    <lineage>
        <taxon>Eukaryota</taxon>
        <taxon>Sar</taxon>
        <taxon>Alveolata</taxon>
        <taxon>Ciliophora</taxon>
        <taxon>Intramacronucleata</taxon>
        <taxon>Oligohymenophorea</taxon>
        <taxon>Peniculida</taxon>
        <taxon>Parameciidae</taxon>
        <taxon>Paramecium</taxon>
    </lineage>
</organism>
<reference evidence="1" key="1">
    <citation type="submission" date="2021-01" db="EMBL/GenBank/DDBJ databases">
        <authorList>
            <consortium name="Genoscope - CEA"/>
            <person name="William W."/>
        </authorList>
    </citation>
    <scope>NUCLEOTIDE SEQUENCE</scope>
</reference>
<accession>A0A8S1X699</accession>
<keyword evidence="2" id="KW-1185">Reference proteome</keyword>
<evidence type="ECO:0000313" key="1">
    <source>
        <dbReference type="EMBL" id="CAD8196560.1"/>
    </source>
</evidence>